<dbReference type="Pfam" id="PF01593">
    <property type="entry name" value="Amino_oxidase"/>
    <property type="match status" value="1"/>
</dbReference>
<dbReference type="Gene3D" id="3.50.50.60">
    <property type="entry name" value="FAD/NAD(P)-binding domain"/>
    <property type="match status" value="1"/>
</dbReference>
<dbReference type="Gene3D" id="1.10.3110.10">
    <property type="entry name" value="protoporphyrinogen ix oxidase, domain 3"/>
    <property type="match status" value="1"/>
</dbReference>
<evidence type="ECO:0000313" key="3">
    <source>
        <dbReference type="Proteomes" id="UP000593594"/>
    </source>
</evidence>
<dbReference type="NCBIfam" id="TIGR03467">
    <property type="entry name" value="HpnE"/>
    <property type="match status" value="1"/>
</dbReference>
<dbReference type="InterPro" id="IPR036188">
    <property type="entry name" value="FAD/NAD-bd_sf"/>
</dbReference>
<dbReference type="RefSeq" id="WP_213161787.1">
    <property type="nucleotide sequence ID" value="NZ_CP058214.1"/>
</dbReference>
<dbReference type="AlphaFoldDB" id="A0A7S8C6S4"/>
<proteinExistence type="predicted"/>
<organism evidence="2 3">
    <name type="scientific">Kaustia mangrovi</name>
    <dbReference type="NCBI Taxonomy" id="2593653"/>
    <lineage>
        <taxon>Bacteria</taxon>
        <taxon>Pseudomonadati</taxon>
        <taxon>Pseudomonadota</taxon>
        <taxon>Alphaproteobacteria</taxon>
        <taxon>Hyphomicrobiales</taxon>
        <taxon>Parvibaculaceae</taxon>
        <taxon>Kaustia</taxon>
    </lineage>
</organism>
<evidence type="ECO:0000259" key="1">
    <source>
        <dbReference type="Pfam" id="PF01593"/>
    </source>
</evidence>
<dbReference type="Proteomes" id="UP000593594">
    <property type="component" value="Chromosome"/>
</dbReference>
<dbReference type="EMBL" id="CP058214">
    <property type="protein sequence ID" value="QPC44417.1"/>
    <property type="molecule type" value="Genomic_DNA"/>
</dbReference>
<dbReference type="PANTHER" id="PTHR42923:SF47">
    <property type="entry name" value="BLR3003 PROTEIN"/>
    <property type="match status" value="1"/>
</dbReference>
<dbReference type="InterPro" id="IPR002937">
    <property type="entry name" value="Amino_oxidase"/>
</dbReference>
<keyword evidence="3" id="KW-1185">Reference proteome</keyword>
<feature type="domain" description="Amine oxidase" evidence="1">
    <location>
        <begin position="11"/>
        <end position="415"/>
    </location>
</feature>
<dbReference type="PANTHER" id="PTHR42923">
    <property type="entry name" value="PROTOPORPHYRINOGEN OXIDASE"/>
    <property type="match status" value="1"/>
</dbReference>
<dbReference type="Gene3D" id="3.90.660.20">
    <property type="entry name" value="Protoporphyrinogen oxidase, mitochondrial, domain 2"/>
    <property type="match status" value="1"/>
</dbReference>
<gene>
    <name evidence="2" type="ORF">HW532_17950</name>
</gene>
<protein>
    <submittedName>
        <fullName evidence="2">FAD-dependent oxidoreductase</fullName>
    </submittedName>
</protein>
<sequence length="420" mass="43939">MNRAHIIGAGLAGLSCAVRLAEAGVPAVLYEQAARAGGRCRSFHDAALDCVIDNGNHLLLSGNRSALGFLETVGARDRLVGPEEARFPFLDLATGERWTVAPNRGPLPWWVLSPSRRAPGTGLGDHLAGLKLLTAGPGATVGDALSGVGPAALARFWEPLIVAVLNMPVETGAARLMRPVLLETFAKGADACRPLIARDSLSDSFVDPALAWLEARGTTLRPGTRVMGLDTAGGRVRALRLAREEIAVGPDEAVIVAVPAWLADSLVPGIETPGGGEPIVNVHYRLSSPPDISGGGPVLGLVGGLAQWLFVRGDVASVTISAAAETADRPADAIAGEVWREVAQALSIASEPVPRWRVVKERRATFGQTPEAVSRRPQCRTTLDNAFLAGDWTDTGLPATIESAIRSGEVAAHAALDRRA</sequence>
<evidence type="ECO:0000313" key="2">
    <source>
        <dbReference type="EMBL" id="QPC44417.1"/>
    </source>
</evidence>
<name>A0A7S8C6S4_9HYPH</name>
<dbReference type="InterPro" id="IPR050464">
    <property type="entry name" value="Zeta_carotene_desat/Oxidored"/>
</dbReference>
<dbReference type="InterPro" id="IPR017830">
    <property type="entry name" value="SQase_HpnE"/>
</dbReference>
<dbReference type="SUPFAM" id="SSF51905">
    <property type="entry name" value="FAD/NAD(P)-binding domain"/>
    <property type="match status" value="1"/>
</dbReference>
<accession>A0A7S8C6S4</accession>
<dbReference type="PROSITE" id="PS51257">
    <property type="entry name" value="PROKAR_LIPOPROTEIN"/>
    <property type="match status" value="1"/>
</dbReference>
<dbReference type="GO" id="GO:0016491">
    <property type="term" value="F:oxidoreductase activity"/>
    <property type="evidence" value="ECO:0007669"/>
    <property type="project" value="InterPro"/>
</dbReference>
<dbReference type="KEGG" id="kmn:HW532_17950"/>
<reference evidence="2 3" key="1">
    <citation type="submission" date="2020-06" db="EMBL/GenBank/DDBJ databases">
        <title>Genome sequence of 2 isolates from Red Sea Mangroves.</title>
        <authorList>
            <person name="Sefrji F."/>
            <person name="Michoud G."/>
            <person name="Merlino G."/>
            <person name="Daffonchio D."/>
        </authorList>
    </citation>
    <scope>NUCLEOTIDE SEQUENCE [LARGE SCALE GENOMIC DNA]</scope>
    <source>
        <strain evidence="2 3">R1DC25</strain>
    </source>
</reference>